<dbReference type="AlphaFoldDB" id="A0A0G1C6W4"/>
<gene>
    <name evidence="2" type="ORF">UV58_C0022G0001</name>
</gene>
<comment type="caution">
    <text evidence="2">The sequence shown here is derived from an EMBL/GenBank/DDBJ whole genome shotgun (WGS) entry which is preliminary data.</text>
</comment>
<dbReference type="SUPFAM" id="SSF53448">
    <property type="entry name" value="Nucleotide-diphospho-sugar transferases"/>
    <property type="match status" value="1"/>
</dbReference>
<evidence type="ECO:0000313" key="3">
    <source>
        <dbReference type="Proteomes" id="UP000034810"/>
    </source>
</evidence>
<evidence type="ECO:0000259" key="1">
    <source>
        <dbReference type="Pfam" id="PF00535"/>
    </source>
</evidence>
<organism evidence="2 3">
    <name type="scientific">Candidatus Wolfebacteria bacterium GW2011_GWC1_43_10</name>
    <dbReference type="NCBI Taxonomy" id="1619011"/>
    <lineage>
        <taxon>Bacteria</taxon>
        <taxon>Candidatus Wolfeibacteriota</taxon>
    </lineage>
</organism>
<dbReference type="Pfam" id="PF00535">
    <property type="entry name" value="Glycos_transf_2"/>
    <property type="match status" value="1"/>
</dbReference>
<name>A0A0G1C6W4_9BACT</name>
<reference evidence="2 3" key="1">
    <citation type="journal article" date="2015" name="Nature">
        <title>rRNA introns, odd ribosomes, and small enigmatic genomes across a large radiation of phyla.</title>
        <authorList>
            <person name="Brown C.T."/>
            <person name="Hug L.A."/>
            <person name="Thomas B.C."/>
            <person name="Sharon I."/>
            <person name="Castelle C.J."/>
            <person name="Singh A."/>
            <person name="Wilkins M.J."/>
            <person name="Williams K.H."/>
            <person name="Banfield J.F."/>
        </authorList>
    </citation>
    <scope>NUCLEOTIDE SEQUENCE [LARGE SCALE GENOMIC DNA]</scope>
</reference>
<feature type="domain" description="Glycosyltransferase 2-like" evidence="1">
    <location>
        <begin position="8"/>
        <end position="120"/>
    </location>
</feature>
<proteinExistence type="predicted"/>
<dbReference type="EMBL" id="LCFA01000022">
    <property type="protein sequence ID" value="KKS81405.1"/>
    <property type="molecule type" value="Genomic_DNA"/>
</dbReference>
<evidence type="ECO:0000313" key="2">
    <source>
        <dbReference type="EMBL" id="KKS81405.1"/>
    </source>
</evidence>
<dbReference type="InterPro" id="IPR029044">
    <property type="entry name" value="Nucleotide-diphossugar_trans"/>
</dbReference>
<dbReference type="Proteomes" id="UP000034810">
    <property type="component" value="Unassembled WGS sequence"/>
</dbReference>
<dbReference type="InterPro" id="IPR001173">
    <property type="entry name" value="Glyco_trans_2-like"/>
</dbReference>
<protein>
    <recommendedName>
        <fullName evidence="1">Glycosyltransferase 2-like domain-containing protein</fullName>
    </recommendedName>
</protein>
<dbReference type="Gene3D" id="3.90.550.10">
    <property type="entry name" value="Spore Coat Polysaccharide Biosynthesis Protein SpsA, Chain A"/>
    <property type="match status" value="1"/>
</dbReference>
<sequence>MKNCLLDVCIVNFNSSDFIAVNLLALSKLTKNRFRVLVCDSGSSKKDIKKLKDICSQYDNVDLFFRRQERKGSLGHAQALNFLLDRTEAPYGCILDADCVFLRRNWDEILIKRITDKTKIIGTQA</sequence>
<dbReference type="CDD" id="cd00761">
    <property type="entry name" value="Glyco_tranf_GTA_type"/>
    <property type="match status" value="1"/>
</dbReference>
<accession>A0A0G1C6W4</accession>
<feature type="non-terminal residue" evidence="2">
    <location>
        <position position="125"/>
    </location>
</feature>